<dbReference type="STRING" id="767519.SAMN05216559_1881"/>
<dbReference type="CDD" id="cd05379">
    <property type="entry name" value="CAP_bacterial"/>
    <property type="match status" value="1"/>
</dbReference>
<dbReference type="EMBL" id="FOZK01000002">
    <property type="protein sequence ID" value="SFR97596.1"/>
    <property type="molecule type" value="Genomic_DNA"/>
</dbReference>
<organism evidence="2 3">
    <name type="scientific">Halomicrobium zhouii</name>
    <dbReference type="NCBI Taxonomy" id="767519"/>
    <lineage>
        <taxon>Archaea</taxon>
        <taxon>Methanobacteriati</taxon>
        <taxon>Methanobacteriota</taxon>
        <taxon>Stenosarchaea group</taxon>
        <taxon>Halobacteria</taxon>
        <taxon>Halobacteriales</taxon>
        <taxon>Haloarculaceae</taxon>
        <taxon>Halomicrobium</taxon>
    </lineage>
</organism>
<dbReference type="SUPFAM" id="SSF55797">
    <property type="entry name" value="PR-1-like"/>
    <property type="match status" value="1"/>
</dbReference>
<dbReference type="InterPro" id="IPR035940">
    <property type="entry name" value="CAP_sf"/>
</dbReference>
<sequence length="253" mass="27488">MPGLRIITHWPNRYLWRRRATRWSKRAVLGSVLVVLLAFLIGATTGTGIAPIDNTAGDLASSAGLAGVLNSSAPATPDSNPASSDGMVESQSGVNRTEVAYQIHRFVNRERASRGLTELQFNAQIRKAARYHSEDMATEGYFAHESPAGHSFEDRYERFGIDCSVRVSSNTRSGGGENIAYTYASADIVAESGASINHDGNETKIARGIVTQWMNSSGHRENILRSYWNTEGIGVAVAEEGGETRVYATQNFC</sequence>
<dbReference type="Proteomes" id="UP000199062">
    <property type="component" value="Unassembled WGS sequence"/>
</dbReference>
<dbReference type="Pfam" id="PF00188">
    <property type="entry name" value="CAP"/>
    <property type="match status" value="1"/>
</dbReference>
<protein>
    <submittedName>
        <fullName evidence="2">Uncharacterized conserved protein YkwD, contains CAP (CSP/antigen 5/PR1) domain</fullName>
    </submittedName>
</protein>
<dbReference type="Gene3D" id="3.40.33.10">
    <property type="entry name" value="CAP"/>
    <property type="match status" value="1"/>
</dbReference>
<dbReference type="PANTHER" id="PTHR31157">
    <property type="entry name" value="SCP DOMAIN-CONTAINING PROTEIN"/>
    <property type="match status" value="1"/>
</dbReference>
<evidence type="ECO:0000313" key="3">
    <source>
        <dbReference type="Proteomes" id="UP000199062"/>
    </source>
</evidence>
<accession>A0A1I6L2B8</accession>
<dbReference type="PANTHER" id="PTHR31157:SF1">
    <property type="entry name" value="SCP DOMAIN-CONTAINING PROTEIN"/>
    <property type="match status" value="1"/>
</dbReference>
<dbReference type="AlphaFoldDB" id="A0A1I6L2B8"/>
<name>A0A1I6L2B8_9EURY</name>
<evidence type="ECO:0000259" key="1">
    <source>
        <dbReference type="Pfam" id="PF00188"/>
    </source>
</evidence>
<proteinExistence type="predicted"/>
<dbReference type="InterPro" id="IPR014044">
    <property type="entry name" value="CAP_dom"/>
</dbReference>
<reference evidence="2 3" key="1">
    <citation type="submission" date="2016-10" db="EMBL/GenBank/DDBJ databases">
        <authorList>
            <person name="de Groot N.N."/>
        </authorList>
    </citation>
    <scope>NUCLEOTIDE SEQUENCE [LARGE SCALE GENOMIC DNA]</scope>
    <source>
        <strain evidence="2 3">CGMCC 1.10457</strain>
    </source>
</reference>
<evidence type="ECO:0000313" key="2">
    <source>
        <dbReference type="EMBL" id="SFR97596.1"/>
    </source>
</evidence>
<keyword evidence="3" id="KW-1185">Reference proteome</keyword>
<feature type="domain" description="SCP" evidence="1">
    <location>
        <begin position="105"/>
        <end position="252"/>
    </location>
</feature>
<gene>
    <name evidence="2" type="ORF">SAMN05216559_1881</name>
</gene>